<evidence type="ECO:0000256" key="1">
    <source>
        <dbReference type="ARBA" id="ARBA00008791"/>
    </source>
</evidence>
<gene>
    <name evidence="3" type="ORF">IC602_18105</name>
</gene>
<dbReference type="PRINTS" id="PR01438">
    <property type="entry name" value="UNVRSLSTRESS"/>
</dbReference>
<evidence type="ECO:0000313" key="3">
    <source>
        <dbReference type="EMBL" id="MBD1224532.1"/>
    </source>
</evidence>
<protein>
    <submittedName>
        <fullName evidence="3">Universal stress protein</fullName>
    </submittedName>
</protein>
<comment type="similarity">
    <text evidence="1">Belongs to the universal stress protein A family.</text>
</comment>
<dbReference type="EMBL" id="JACWEZ010000019">
    <property type="protein sequence ID" value="MBD1224532.1"/>
    <property type="molecule type" value="Genomic_DNA"/>
</dbReference>
<dbReference type="InterPro" id="IPR006015">
    <property type="entry name" value="Universal_stress_UspA"/>
</dbReference>
<dbReference type="Proteomes" id="UP000621631">
    <property type="component" value="Unassembled WGS sequence"/>
</dbReference>
<reference evidence="3 4" key="1">
    <citation type="submission" date="2020-09" db="EMBL/GenBank/DDBJ databases">
        <title>Draft Genome Sequences of Oil-Oxidizing Bacteria Halomonas titanicae, Marinobacter lutaoensis, and Virgibacillus halodenitrificans Isolated from Highly Saline Environments.</title>
        <authorList>
            <person name="Grouzdev D.S."/>
            <person name="Sokolova D.S."/>
            <person name="Semenova E.M."/>
            <person name="Borzenkov I.A."/>
            <person name="Bidzhieva S.K."/>
            <person name="Poltaraus A.B."/>
            <person name="Nazina T.N."/>
        </authorList>
    </citation>
    <scope>NUCLEOTIDE SEQUENCE [LARGE SCALE GENOMIC DNA]</scope>
    <source>
        <strain evidence="3 4">VKM B-3472D</strain>
    </source>
</reference>
<dbReference type="SUPFAM" id="SSF52402">
    <property type="entry name" value="Adenine nucleotide alpha hydrolases-like"/>
    <property type="match status" value="1"/>
</dbReference>
<dbReference type="InterPro" id="IPR006016">
    <property type="entry name" value="UspA"/>
</dbReference>
<dbReference type="Pfam" id="PF00582">
    <property type="entry name" value="Usp"/>
    <property type="match status" value="1"/>
</dbReference>
<evidence type="ECO:0000313" key="4">
    <source>
        <dbReference type="Proteomes" id="UP000621631"/>
    </source>
</evidence>
<accession>A0ABR7VRM7</accession>
<feature type="domain" description="UspA" evidence="2">
    <location>
        <begin position="1"/>
        <end position="138"/>
    </location>
</feature>
<dbReference type="RefSeq" id="WP_189779238.1">
    <property type="nucleotide sequence ID" value="NZ_JACWEZ010000019.1"/>
</dbReference>
<name>A0ABR7VRM7_VIRHA</name>
<dbReference type="InterPro" id="IPR014729">
    <property type="entry name" value="Rossmann-like_a/b/a_fold"/>
</dbReference>
<dbReference type="PANTHER" id="PTHR46268">
    <property type="entry name" value="STRESS RESPONSE PROTEIN NHAX"/>
    <property type="match status" value="1"/>
</dbReference>
<proteinExistence type="inferred from homology"/>
<comment type="caution">
    <text evidence="3">The sequence shown here is derived from an EMBL/GenBank/DDBJ whole genome shotgun (WGS) entry which is preliminary data.</text>
</comment>
<keyword evidence="4" id="KW-1185">Reference proteome</keyword>
<dbReference type="PANTHER" id="PTHR46268:SF6">
    <property type="entry name" value="UNIVERSAL STRESS PROTEIN UP12"/>
    <property type="match status" value="1"/>
</dbReference>
<dbReference type="CDD" id="cd00293">
    <property type="entry name" value="USP-like"/>
    <property type="match status" value="1"/>
</dbReference>
<organism evidence="3 4">
    <name type="scientific">Virgibacillus halodenitrificans</name>
    <name type="common">Bacillus halodenitrificans</name>
    <dbReference type="NCBI Taxonomy" id="1482"/>
    <lineage>
        <taxon>Bacteria</taxon>
        <taxon>Bacillati</taxon>
        <taxon>Bacillota</taxon>
        <taxon>Bacilli</taxon>
        <taxon>Bacillales</taxon>
        <taxon>Bacillaceae</taxon>
        <taxon>Virgibacillus</taxon>
    </lineage>
</organism>
<sequence>MFKRIVLAADGSENSIRSANYAVELANNFSGIIKVIYVVDSQTSKEDVLHSNGKFEIEQRRKEKIHKLEELLRQSGVEYEVHILHGEPGPTIIKFTQEHDVDCVVIGSRGLNKLQTMILGSVSHKVAKRVTCPVLIVK</sequence>
<dbReference type="Gene3D" id="3.40.50.620">
    <property type="entry name" value="HUPs"/>
    <property type="match status" value="1"/>
</dbReference>
<evidence type="ECO:0000259" key="2">
    <source>
        <dbReference type="Pfam" id="PF00582"/>
    </source>
</evidence>